<dbReference type="Proteomes" id="UP000065511">
    <property type="component" value="Chromosome"/>
</dbReference>
<dbReference type="GO" id="GO:0016491">
    <property type="term" value="F:oxidoreductase activity"/>
    <property type="evidence" value="ECO:0007669"/>
    <property type="project" value="UniProtKB-KW"/>
</dbReference>
<keyword evidence="7" id="KW-0676">Redox-active center</keyword>
<dbReference type="OrthoDB" id="9802028at2"/>
<dbReference type="InterPro" id="IPR016156">
    <property type="entry name" value="FAD/NAD-linked_Rdtase_dimer_sf"/>
</dbReference>
<feature type="domain" description="FAD/NAD(P)-binding" evidence="9">
    <location>
        <begin position="1"/>
        <end position="302"/>
    </location>
</feature>
<dbReference type="Gene3D" id="3.30.390.30">
    <property type="match status" value="1"/>
</dbReference>
<dbReference type="EMBL" id="CP013614">
    <property type="protein sequence ID" value="ALS01563.1"/>
    <property type="molecule type" value="Genomic_DNA"/>
</dbReference>
<dbReference type="EMBL" id="JXLC01000009">
    <property type="protein sequence ID" value="OJG91996.1"/>
    <property type="molecule type" value="Genomic_DNA"/>
</dbReference>
<dbReference type="InterPro" id="IPR004099">
    <property type="entry name" value="Pyr_nucl-diS_OxRdtase_dimer"/>
</dbReference>
<comment type="cofactor">
    <cofactor evidence="1">
        <name>FAD</name>
        <dbReference type="ChEBI" id="CHEBI:57692"/>
    </cofactor>
</comment>
<evidence type="ECO:0000256" key="5">
    <source>
        <dbReference type="ARBA" id="ARBA00023002"/>
    </source>
</evidence>
<organism evidence="11 13">
    <name type="scientific">Enterococcus silesiacus</name>
    <dbReference type="NCBI Taxonomy" id="332949"/>
    <lineage>
        <taxon>Bacteria</taxon>
        <taxon>Bacillati</taxon>
        <taxon>Bacillota</taxon>
        <taxon>Bacilli</taxon>
        <taxon>Lactobacillales</taxon>
        <taxon>Enterococcaceae</taxon>
        <taxon>Enterococcus</taxon>
    </lineage>
</organism>
<dbReference type="InterPro" id="IPR050260">
    <property type="entry name" value="FAD-bd_OxRdtase"/>
</dbReference>
<keyword evidence="6" id="KW-0558">Oxidation</keyword>
<reference evidence="11 13" key="1">
    <citation type="submission" date="2014-12" db="EMBL/GenBank/DDBJ databases">
        <title>Draft genome sequences of 29 type strains of Enterococci.</title>
        <authorList>
            <person name="Zhong Z."/>
            <person name="Sun Z."/>
            <person name="Liu W."/>
            <person name="Zhang W."/>
            <person name="Zhang H."/>
        </authorList>
    </citation>
    <scope>NUCLEOTIDE SEQUENCE [LARGE SCALE GENOMIC DNA]</scope>
    <source>
        <strain evidence="11 13">DSM 22801</strain>
    </source>
</reference>
<gene>
    <name evidence="10" type="ORF">ATZ33_09325</name>
    <name evidence="11" type="ORF">RV15_GL003641</name>
</gene>
<keyword evidence="12" id="KW-1185">Reference proteome</keyword>
<evidence type="ECO:0000256" key="3">
    <source>
        <dbReference type="ARBA" id="ARBA00022630"/>
    </source>
</evidence>
<sequence>MKVVIIGASFAGVSAALAIRKKHPKAEIQLIDKQRTIGYLPGGINLYFNEMIDPIETAQFISEQELVNNEISLLLNAKVVSMDSKQHIIKYEKDGSDFFMSFDKLILATGSSQWSQQIIGSDSEKVLKYKFLPGVRQAIEQLENSDKVALIGGGQIGGEAADTLLKKGKEVHLFERMDYLLFKYFDEEMIQPVQAEMSARGVVFHFDETVEKVIDIDEGLLIKTKKSELFCDSAIFAMNVRPDLRYLDEHIKRHTDQTIFVNDYLQTSQADIFAIGDCIQVPYSLSEESFYIPLVNNAVRTGLVVAQNLIELTTPFVGSIRTIGTKLVDHYVASTGLTEAEGAFYEQSISIAHVQQKSSLFSGSETIFGKIIFEKESHKLLGAQLVSKADILEKINTLALGIQMGQTLETFYQKDFLYHPYYSNVIDITNQLGFEGLWSETDEN</sequence>
<dbReference type="PANTHER" id="PTHR43429">
    <property type="entry name" value="PYRIDINE NUCLEOTIDE-DISULFIDE OXIDOREDUCTASE DOMAIN-CONTAINING"/>
    <property type="match status" value="1"/>
</dbReference>
<evidence type="ECO:0000313" key="10">
    <source>
        <dbReference type="EMBL" id="ALS01563.1"/>
    </source>
</evidence>
<evidence type="ECO:0000256" key="6">
    <source>
        <dbReference type="ARBA" id="ARBA00023097"/>
    </source>
</evidence>
<dbReference type="Pfam" id="PF07992">
    <property type="entry name" value="Pyr_redox_2"/>
    <property type="match status" value="1"/>
</dbReference>
<name>A0A0S3KB82_9ENTE</name>
<accession>A0A0S3KB82</accession>
<dbReference type="PRINTS" id="PR00469">
    <property type="entry name" value="PNDRDTASEII"/>
</dbReference>
<feature type="domain" description="Pyridine nucleotide-disulphide oxidoreductase dimerisation" evidence="8">
    <location>
        <begin position="328"/>
        <end position="426"/>
    </location>
</feature>
<keyword evidence="4" id="KW-0274">FAD</keyword>
<dbReference type="PRINTS" id="PR00368">
    <property type="entry name" value="FADPNR"/>
</dbReference>
<dbReference type="Gene3D" id="3.50.50.60">
    <property type="entry name" value="FAD/NAD(P)-binding domain"/>
    <property type="match status" value="2"/>
</dbReference>
<dbReference type="SUPFAM" id="SSF51905">
    <property type="entry name" value="FAD/NAD(P)-binding domain"/>
    <property type="match status" value="1"/>
</dbReference>
<dbReference type="InterPro" id="IPR036188">
    <property type="entry name" value="FAD/NAD-bd_sf"/>
</dbReference>
<dbReference type="InterPro" id="IPR023753">
    <property type="entry name" value="FAD/NAD-binding_dom"/>
</dbReference>
<dbReference type="PANTHER" id="PTHR43429:SF1">
    <property type="entry name" value="NAD(P)H SULFUR OXIDOREDUCTASE (COA-DEPENDENT)"/>
    <property type="match status" value="1"/>
</dbReference>
<evidence type="ECO:0000313" key="12">
    <source>
        <dbReference type="Proteomes" id="UP000065511"/>
    </source>
</evidence>
<evidence type="ECO:0000256" key="2">
    <source>
        <dbReference type="ARBA" id="ARBA00009130"/>
    </source>
</evidence>
<dbReference type="KEGG" id="ess:ATZ33_09325"/>
<keyword evidence="5" id="KW-0560">Oxidoreductase</keyword>
<keyword evidence="3" id="KW-0285">Flavoprotein</keyword>
<dbReference type="RefSeq" id="WP_071877552.1">
    <property type="nucleotide sequence ID" value="NZ_JXLC01000009.1"/>
</dbReference>
<evidence type="ECO:0000259" key="8">
    <source>
        <dbReference type="Pfam" id="PF02852"/>
    </source>
</evidence>
<evidence type="ECO:0000256" key="1">
    <source>
        <dbReference type="ARBA" id="ARBA00001974"/>
    </source>
</evidence>
<evidence type="ECO:0000259" key="9">
    <source>
        <dbReference type="Pfam" id="PF07992"/>
    </source>
</evidence>
<proteinExistence type="inferred from homology"/>
<comment type="similarity">
    <text evidence="2">Belongs to the class-III pyridine nucleotide-disulfide oxidoreductase family.</text>
</comment>
<evidence type="ECO:0000313" key="11">
    <source>
        <dbReference type="EMBL" id="OJG91996.1"/>
    </source>
</evidence>
<evidence type="ECO:0000256" key="4">
    <source>
        <dbReference type="ARBA" id="ARBA00022827"/>
    </source>
</evidence>
<dbReference type="Pfam" id="PF02852">
    <property type="entry name" value="Pyr_redox_dim"/>
    <property type="match status" value="1"/>
</dbReference>
<protein>
    <submittedName>
        <fullName evidence="10">Oxidoreductase</fullName>
    </submittedName>
</protein>
<evidence type="ECO:0000256" key="7">
    <source>
        <dbReference type="ARBA" id="ARBA00023284"/>
    </source>
</evidence>
<evidence type="ECO:0000313" key="13">
    <source>
        <dbReference type="Proteomes" id="UP000183039"/>
    </source>
</evidence>
<dbReference type="AlphaFoldDB" id="A0A0S3KB82"/>
<dbReference type="Proteomes" id="UP000183039">
    <property type="component" value="Unassembled WGS sequence"/>
</dbReference>
<dbReference type="SUPFAM" id="SSF55424">
    <property type="entry name" value="FAD/NAD-linked reductases, dimerisation (C-terminal) domain"/>
    <property type="match status" value="1"/>
</dbReference>
<reference evidence="10 12" key="2">
    <citation type="submission" date="2015-12" db="EMBL/GenBank/DDBJ databases">
        <authorList>
            <person name="Lauer A."/>
            <person name="Humrighouse B."/>
            <person name="Loparev V."/>
            <person name="Shewmaker P.L."/>
            <person name="Whitney A.M."/>
            <person name="McLaughlin R.W."/>
        </authorList>
    </citation>
    <scope>NUCLEOTIDE SEQUENCE [LARGE SCALE GENOMIC DNA]</scope>
    <source>
        <strain evidence="10 12">LMG 23085</strain>
    </source>
</reference>